<accession>A0A7M3T5C3</accession>
<evidence type="ECO:0000313" key="2">
    <source>
        <dbReference type="Proteomes" id="UP000503336"/>
    </source>
</evidence>
<dbReference type="RefSeq" id="WP_165101707.1">
    <property type="nucleotide sequence ID" value="NZ_CP049056.1"/>
</dbReference>
<sequence>MMRYFSMFLDMAAQHPPPVAPDPRDEFAFLVAAGMTPAARHIAFEVALNPVETRRAASA</sequence>
<proteinExistence type="predicted"/>
<dbReference type="KEGG" id="hdh:G5B40_18215"/>
<evidence type="ECO:0000313" key="1">
    <source>
        <dbReference type="EMBL" id="QIE57204.1"/>
    </source>
</evidence>
<gene>
    <name evidence="1" type="ORF">G5B40_18215</name>
</gene>
<organism evidence="1 2">
    <name type="scientific">Pikeienuella piscinae</name>
    <dbReference type="NCBI Taxonomy" id="2748098"/>
    <lineage>
        <taxon>Bacteria</taxon>
        <taxon>Pseudomonadati</taxon>
        <taxon>Pseudomonadota</taxon>
        <taxon>Alphaproteobacteria</taxon>
        <taxon>Rhodobacterales</taxon>
        <taxon>Paracoccaceae</taxon>
        <taxon>Pikeienuella</taxon>
    </lineage>
</organism>
<protein>
    <submittedName>
        <fullName evidence="1">Uncharacterized protein</fullName>
    </submittedName>
</protein>
<name>A0A7M3T5C3_9RHOB</name>
<dbReference type="Proteomes" id="UP000503336">
    <property type="component" value="Chromosome"/>
</dbReference>
<reference evidence="1 2" key="1">
    <citation type="submission" date="2020-02" db="EMBL/GenBank/DDBJ databases">
        <title>complete genome sequence of Rhodobacteraceae bacterium.</title>
        <authorList>
            <person name="Park J."/>
            <person name="Kim Y.-S."/>
            <person name="Kim K.-H."/>
        </authorList>
    </citation>
    <scope>NUCLEOTIDE SEQUENCE [LARGE SCALE GENOMIC DNA]</scope>
    <source>
        <strain evidence="1 2">RR4-56</strain>
    </source>
</reference>
<keyword evidence="2" id="KW-1185">Reference proteome</keyword>
<dbReference type="EMBL" id="CP049056">
    <property type="protein sequence ID" value="QIE57204.1"/>
    <property type="molecule type" value="Genomic_DNA"/>
</dbReference>
<dbReference type="AlphaFoldDB" id="A0A7M3T5C3"/>